<evidence type="ECO:0000256" key="1">
    <source>
        <dbReference type="SAM" id="MobiDB-lite"/>
    </source>
</evidence>
<accession>A0ABP1FY28</accession>
<keyword evidence="3" id="KW-1185">Reference proteome</keyword>
<protein>
    <submittedName>
        <fullName evidence="2">G5570 protein</fullName>
    </submittedName>
</protein>
<gene>
    <name evidence="2" type="primary">g5570</name>
    <name evidence="2" type="ORF">VP750_LOCUS4767</name>
</gene>
<evidence type="ECO:0000313" key="3">
    <source>
        <dbReference type="Proteomes" id="UP001497392"/>
    </source>
</evidence>
<comment type="caution">
    <text evidence="2">The sequence shown here is derived from an EMBL/GenBank/DDBJ whole genome shotgun (WGS) entry which is preliminary data.</text>
</comment>
<dbReference type="EMBL" id="CAXHTA020000008">
    <property type="protein sequence ID" value="CAL5223108.1"/>
    <property type="molecule type" value="Genomic_DNA"/>
</dbReference>
<dbReference type="Proteomes" id="UP001497392">
    <property type="component" value="Unassembled WGS sequence"/>
</dbReference>
<proteinExistence type="predicted"/>
<evidence type="ECO:0000313" key="2">
    <source>
        <dbReference type="EMBL" id="CAL5223108.1"/>
    </source>
</evidence>
<reference evidence="2 3" key="1">
    <citation type="submission" date="2024-06" db="EMBL/GenBank/DDBJ databases">
        <authorList>
            <person name="Kraege A."/>
            <person name="Thomma B."/>
        </authorList>
    </citation>
    <scope>NUCLEOTIDE SEQUENCE [LARGE SCALE GENOMIC DNA]</scope>
</reference>
<feature type="compositionally biased region" description="Low complexity" evidence="1">
    <location>
        <begin position="512"/>
        <end position="522"/>
    </location>
</feature>
<name>A0ABP1FY28_9CHLO</name>
<sequence length="541" mass="58869">MRDHRRQGKGPTGKFWRLKALTQLIDFRIHHAADAAIIKAENALLAGVLQLMLHGVALKEDYLEGGIRALNGAVRRHILRACDLRKNLRAHLEDVAGVRKIDRGSKQEKVNHLILLLADRVAVEMGPDTTCQQAAGQARNHITDIEWVLRSAFMIPVLMGCAAYDAVCRVFPGLPDYDAVPTLAFPQLMQAAKIMKQQIQVHKHIASVQKHDFHLYIDELLVREGADTSQEAVRDFYEEVSRAAVSTRVDGAMAKRIHISMCIRTNLDGSPGTVWHCLLMLLDKLASTLAENAGSSPTVKSISQVLPGVWIHLFRLHKWPHGFDRDLEWLTQAAHRINDIAAQHARDAHKKGIPREEHIRNVLAVTGLQAAEAKPTVELFQQLWAAQSEEADLSDLEAETSSEITSAAASSMDSAADSRSGVNERFSSPPANPMADGNRAAAESGKLSQQGNDGAADVAADVAGGTSSKGMASKGPSVPDQEIQEAADSQTSLNEAKKAEKRKAKKARQRAARAQAAAQMAEAECKDSKVLDSIESEGSIG</sequence>
<feature type="compositionally biased region" description="Basic residues" evidence="1">
    <location>
        <begin position="499"/>
        <end position="511"/>
    </location>
</feature>
<feature type="compositionally biased region" description="Low complexity" evidence="1">
    <location>
        <begin position="401"/>
        <end position="418"/>
    </location>
</feature>
<feature type="compositionally biased region" description="Low complexity" evidence="1">
    <location>
        <begin position="453"/>
        <end position="465"/>
    </location>
</feature>
<feature type="region of interest" description="Disordered" evidence="1">
    <location>
        <begin position="394"/>
        <end position="541"/>
    </location>
</feature>
<organism evidence="2 3">
    <name type="scientific">Coccomyxa viridis</name>
    <dbReference type="NCBI Taxonomy" id="1274662"/>
    <lineage>
        <taxon>Eukaryota</taxon>
        <taxon>Viridiplantae</taxon>
        <taxon>Chlorophyta</taxon>
        <taxon>core chlorophytes</taxon>
        <taxon>Trebouxiophyceae</taxon>
        <taxon>Trebouxiophyceae incertae sedis</taxon>
        <taxon>Coccomyxaceae</taxon>
        <taxon>Coccomyxa</taxon>
    </lineage>
</organism>
<feature type="compositionally biased region" description="Basic and acidic residues" evidence="1">
    <location>
        <begin position="523"/>
        <end position="532"/>
    </location>
</feature>